<protein>
    <submittedName>
        <fullName evidence="1">Uncharacterized protein</fullName>
    </submittedName>
</protein>
<gene>
    <name evidence="1" type="ORF">CDAR_102301</name>
</gene>
<accession>A0AAV4S2T3</accession>
<dbReference type="EMBL" id="BPLQ01007045">
    <property type="protein sequence ID" value="GIY27366.1"/>
    <property type="molecule type" value="Genomic_DNA"/>
</dbReference>
<organism evidence="1 2">
    <name type="scientific">Caerostris darwini</name>
    <dbReference type="NCBI Taxonomy" id="1538125"/>
    <lineage>
        <taxon>Eukaryota</taxon>
        <taxon>Metazoa</taxon>
        <taxon>Ecdysozoa</taxon>
        <taxon>Arthropoda</taxon>
        <taxon>Chelicerata</taxon>
        <taxon>Arachnida</taxon>
        <taxon>Araneae</taxon>
        <taxon>Araneomorphae</taxon>
        <taxon>Entelegynae</taxon>
        <taxon>Araneoidea</taxon>
        <taxon>Araneidae</taxon>
        <taxon>Caerostris</taxon>
    </lineage>
</organism>
<reference evidence="1 2" key="1">
    <citation type="submission" date="2021-06" db="EMBL/GenBank/DDBJ databases">
        <title>Caerostris darwini draft genome.</title>
        <authorList>
            <person name="Kono N."/>
            <person name="Arakawa K."/>
        </authorList>
    </citation>
    <scope>NUCLEOTIDE SEQUENCE [LARGE SCALE GENOMIC DNA]</scope>
</reference>
<evidence type="ECO:0000313" key="1">
    <source>
        <dbReference type="EMBL" id="GIY27366.1"/>
    </source>
</evidence>
<dbReference type="Proteomes" id="UP001054837">
    <property type="component" value="Unassembled WGS sequence"/>
</dbReference>
<proteinExistence type="predicted"/>
<dbReference type="AlphaFoldDB" id="A0AAV4S2T3"/>
<name>A0AAV4S2T3_9ARAC</name>
<evidence type="ECO:0000313" key="2">
    <source>
        <dbReference type="Proteomes" id="UP001054837"/>
    </source>
</evidence>
<sequence length="143" mass="16712">MVLIIPHLYTRAFEIAHPQISLIEKDSFSTLNPNSNRTLKTPQDASGNAQETNEKLSFTTVRQLQAISFYRQINHVIIHVTLVICRQFYVPLYYPFFNSILQIHFDRITSCRTWQLILLIIWGFIKLIEPAGFPDLLKNMAQY</sequence>
<keyword evidence="2" id="KW-1185">Reference proteome</keyword>
<comment type="caution">
    <text evidence="1">The sequence shown here is derived from an EMBL/GenBank/DDBJ whole genome shotgun (WGS) entry which is preliminary data.</text>
</comment>